<comment type="caution">
    <text evidence="1">The sequence shown here is derived from an EMBL/GenBank/DDBJ whole genome shotgun (WGS) entry which is preliminary data.</text>
</comment>
<evidence type="ECO:0000313" key="2">
    <source>
        <dbReference type="Proteomes" id="UP000321393"/>
    </source>
</evidence>
<gene>
    <name evidence="1" type="ORF">E6C27_scaffold128G003700</name>
</gene>
<dbReference type="OrthoDB" id="989112at2759"/>
<dbReference type="AlphaFoldDB" id="A0A5A7TH21"/>
<name>A0A5A7TH21_CUCMM</name>
<dbReference type="EMBL" id="SSTE01016683">
    <property type="protein sequence ID" value="KAA0041356.1"/>
    <property type="molecule type" value="Genomic_DNA"/>
</dbReference>
<sequence length="129" mass="14505">MASNKITSRLSKIDQEIQNIDIDDKKPWMPFESTCLPLVLVVTAMQQIRNHISTLEDKKGALLQEHKDLIVHDLTPQPKVLVQVVKDTFLDGGSDWHEWCEIDLSFIVPLVQAISMKAKAYGSGYLGGM</sequence>
<proteinExistence type="predicted"/>
<organism evidence="1 2">
    <name type="scientific">Cucumis melo var. makuwa</name>
    <name type="common">Oriental melon</name>
    <dbReference type="NCBI Taxonomy" id="1194695"/>
    <lineage>
        <taxon>Eukaryota</taxon>
        <taxon>Viridiplantae</taxon>
        <taxon>Streptophyta</taxon>
        <taxon>Embryophyta</taxon>
        <taxon>Tracheophyta</taxon>
        <taxon>Spermatophyta</taxon>
        <taxon>Magnoliopsida</taxon>
        <taxon>eudicotyledons</taxon>
        <taxon>Gunneridae</taxon>
        <taxon>Pentapetalae</taxon>
        <taxon>rosids</taxon>
        <taxon>fabids</taxon>
        <taxon>Cucurbitales</taxon>
        <taxon>Cucurbitaceae</taxon>
        <taxon>Benincaseae</taxon>
        <taxon>Cucumis</taxon>
    </lineage>
</organism>
<evidence type="ECO:0000313" key="1">
    <source>
        <dbReference type="EMBL" id="KAA0041356.1"/>
    </source>
</evidence>
<reference evidence="1 2" key="1">
    <citation type="submission" date="2019-08" db="EMBL/GenBank/DDBJ databases">
        <title>Draft genome sequences of two oriental melons (Cucumis melo L. var makuwa).</title>
        <authorList>
            <person name="Kwon S.-Y."/>
        </authorList>
    </citation>
    <scope>NUCLEOTIDE SEQUENCE [LARGE SCALE GENOMIC DNA]</scope>
    <source>
        <strain evidence="2">cv. SW 3</strain>
        <tissue evidence="1">Leaf</tissue>
    </source>
</reference>
<protein>
    <submittedName>
        <fullName evidence="1">Uncharacterized protein</fullName>
    </submittedName>
</protein>
<accession>A0A5A7TH21</accession>
<dbReference type="Proteomes" id="UP000321393">
    <property type="component" value="Unassembled WGS sequence"/>
</dbReference>